<dbReference type="Gene3D" id="3.60.10.10">
    <property type="entry name" value="Endonuclease/exonuclease/phosphatase"/>
    <property type="match status" value="1"/>
</dbReference>
<sequence>MECMGVAVKCGTAEVEVLNMYIPPLNSCASRYMPNISSLLVGNNRLVLGDFNAHHELWHSVLGNDQRGMALAEQIDSSTFCTVNEDAPSRIRGDCHSSLDISIVSPGLTNDVTWQSVISLGSDHLPIIIAINRPPDFIDSERRTFLNHGKANWQGFREYTNRRFRELPNPSDVMVI</sequence>
<dbReference type="EnsemblMetazoa" id="MDOA016361-RA">
    <property type="protein sequence ID" value="MDOA016361-PA"/>
    <property type="gene ID" value="MDOA016361"/>
</dbReference>
<dbReference type="GO" id="GO:0003824">
    <property type="term" value="F:catalytic activity"/>
    <property type="evidence" value="ECO:0007669"/>
    <property type="project" value="InterPro"/>
</dbReference>
<dbReference type="STRING" id="7370.A0A1I8NJW5"/>
<evidence type="ECO:0000313" key="2">
    <source>
        <dbReference type="EnsemblMetazoa" id="MDOA016361-PA"/>
    </source>
</evidence>
<dbReference type="InterPro" id="IPR036691">
    <property type="entry name" value="Endo/exonu/phosph_ase_sf"/>
</dbReference>
<dbReference type="VEuPathDB" id="VectorBase:MDOMA2_019306"/>
<organism evidence="2">
    <name type="scientific">Musca domestica</name>
    <name type="common">House fly</name>
    <dbReference type="NCBI Taxonomy" id="7370"/>
    <lineage>
        <taxon>Eukaryota</taxon>
        <taxon>Metazoa</taxon>
        <taxon>Ecdysozoa</taxon>
        <taxon>Arthropoda</taxon>
        <taxon>Hexapoda</taxon>
        <taxon>Insecta</taxon>
        <taxon>Pterygota</taxon>
        <taxon>Neoptera</taxon>
        <taxon>Endopterygota</taxon>
        <taxon>Diptera</taxon>
        <taxon>Brachycera</taxon>
        <taxon>Muscomorpha</taxon>
        <taxon>Muscoidea</taxon>
        <taxon>Muscidae</taxon>
        <taxon>Musca</taxon>
    </lineage>
</organism>
<proteinExistence type="predicted"/>
<dbReference type="Pfam" id="PF14529">
    <property type="entry name" value="Exo_endo_phos_2"/>
    <property type="match status" value="1"/>
</dbReference>
<dbReference type="PANTHER" id="PTHR33273">
    <property type="entry name" value="DOMAIN-CONTAINING PROTEIN, PUTATIVE-RELATED"/>
    <property type="match status" value="1"/>
</dbReference>
<reference evidence="2" key="1">
    <citation type="submission" date="2020-05" db="UniProtKB">
        <authorList>
            <consortium name="EnsemblMetazoa"/>
        </authorList>
    </citation>
    <scope>IDENTIFICATION</scope>
    <source>
        <strain evidence="2">Aabys</strain>
    </source>
</reference>
<evidence type="ECO:0000259" key="1">
    <source>
        <dbReference type="Pfam" id="PF14529"/>
    </source>
</evidence>
<dbReference type="PANTHER" id="PTHR33273:SF4">
    <property type="entry name" value="ENDONUCLEASE_EXONUCLEASE_PHOSPHATASE DOMAIN-CONTAINING PROTEIN"/>
    <property type="match status" value="1"/>
</dbReference>
<accession>A0A1I8NJW5</accession>
<protein>
    <submittedName>
        <fullName evidence="2">Endo/exonuclease/phosphatase domain-containing protein</fullName>
    </submittedName>
</protein>
<dbReference type="AlphaFoldDB" id="A0A1I8NJW5"/>
<dbReference type="InterPro" id="IPR005135">
    <property type="entry name" value="Endo/exonuclease/phosphatase"/>
</dbReference>
<dbReference type="SUPFAM" id="SSF56219">
    <property type="entry name" value="DNase I-like"/>
    <property type="match status" value="1"/>
</dbReference>
<feature type="domain" description="Endonuclease/exonuclease/phosphatase" evidence="1">
    <location>
        <begin position="17"/>
        <end position="128"/>
    </location>
</feature>
<name>A0A1I8NJW5_MUSDO</name>
<dbReference type="VEuPathDB" id="VectorBase:MDOA016361"/>